<dbReference type="OrthoDB" id="8602292at2"/>
<reference evidence="2 3" key="1">
    <citation type="submission" date="2018-10" db="EMBL/GenBank/DDBJ databases">
        <title>Genomic Encyclopedia of Archaeal and Bacterial Type Strains, Phase II (KMG-II): from individual species to whole genera.</title>
        <authorList>
            <person name="Goeker M."/>
        </authorList>
    </citation>
    <scope>NUCLEOTIDE SEQUENCE [LARGE SCALE GENOMIC DNA]</scope>
    <source>
        <strain evidence="2 3">DSM 14219</strain>
    </source>
</reference>
<organism evidence="2 3">
    <name type="scientific">Chryseobacterium defluvii</name>
    <dbReference type="NCBI Taxonomy" id="160396"/>
    <lineage>
        <taxon>Bacteria</taxon>
        <taxon>Pseudomonadati</taxon>
        <taxon>Bacteroidota</taxon>
        <taxon>Flavobacteriia</taxon>
        <taxon>Flavobacteriales</taxon>
        <taxon>Weeksellaceae</taxon>
        <taxon>Chryseobacterium group</taxon>
        <taxon>Chryseobacterium</taxon>
    </lineage>
</organism>
<dbReference type="InterPro" id="IPR053147">
    <property type="entry name" value="Hsp_HslJ-like"/>
</dbReference>
<keyword evidence="2" id="KW-0346">Stress response</keyword>
<dbReference type="Proteomes" id="UP000272428">
    <property type="component" value="Unassembled WGS sequence"/>
</dbReference>
<dbReference type="InterPro" id="IPR005184">
    <property type="entry name" value="DUF306_Meta_HslJ"/>
</dbReference>
<accession>A0A495S9A6</accession>
<evidence type="ECO:0000313" key="2">
    <source>
        <dbReference type="EMBL" id="RKS96473.1"/>
    </source>
</evidence>
<gene>
    <name evidence="2" type="ORF">BCF58_2897</name>
</gene>
<feature type="domain" description="DUF306" evidence="1">
    <location>
        <begin position="31"/>
        <end position="138"/>
    </location>
</feature>
<sequence length="144" mass="16159">MKKIIISFLSILVLGIMINCSSAHIENPHIQREWMLVSFENFSRDQLVASKAGINLTAEKENGKIRGGAFMGCNRIFFTSEFKNKGELKISGAGSTMMACKNMDLETAFVKSFEKMKKYSVEGHFLTLSDEKGNTMKFVAADWD</sequence>
<comment type="caution">
    <text evidence="2">The sequence shown here is derived from an EMBL/GenBank/DDBJ whole genome shotgun (WGS) entry which is preliminary data.</text>
</comment>
<dbReference type="PANTHER" id="PTHR35535">
    <property type="entry name" value="HEAT SHOCK PROTEIN HSLJ"/>
    <property type="match status" value="1"/>
</dbReference>
<dbReference type="Gene3D" id="2.40.128.270">
    <property type="match status" value="1"/>
</dbReference>
<proteinExistence type="predicted"/>
<evidence type="ECO:0000313" key="3">
    <source>
        <dbReference type="Proteomes" id="UP000272428"/>
    </source>
</evidence>
<keyword evidence="3" id="KW-1185">Reference proteome</keyword>
<dbReference type="RefSeq" id="WP_121462476.1">
    <property type="nucleotide sequence ID" value="NZ_RBXB01000003.1"/>
</dbReference>
<protein>
    <submittedName>
        <fullName evidence="2">Heat shock protein HslJ</fullName>
    </submittedName>
</protein>
<name>A0A495S9A6_9FLAO</name>
<dbReference type="PANTHER" id="PTHR35535:SF1">
    <property type="entry name" value="HEAT SHOCK PROTEIN HSLJ"/>
    <property type="match status" value="1"/>
</dbReference>
<dbReference type="AlphaFoldDB" id="A0A495S9A6"/>
<dbReference type="EMBL" id="RBXB01000003">
    <property type="protein sequence ID" value="RKS96473.1"/>
    <property type="molecule type" value="Genomic_DNA"/>
</dbReference>
<dbReference type="InterPro" id="IPR038670">
    <property type="entry name" value="HslJ-like_sf"/>
</dbReference>
<evidence type="ECO:0000259" key="1">
    <source>
        <dbReference type="Pfam" id="PF03724"/>
    </source>
</evidence>
<dbReference type="Pfam" id="PF03724">
    <property type="entry name" value="META"/>
    <property type="match status" value="1"/>
</dbReference>